<sequence length="400" mass="42688">MPSAPPASPPAFPCRKRSTGMCGRSAPAAAPNTCWPEEARPRSRKSRQARRDRPPRAGTSGPRQTAARKNRNHGRIAMFRMPRRAMLAGLLATPALPRARPALAQEGWQPTRPVQLIAGFAPGGGSDIIARTIAEACAPLFPQPLVVVNRPGAGGALAADFVARAAPDGHTLLLAGGSESTSIPAHREVPYDPKSSFRAVIRLTRNGHFICVRGKGGRFSDMRQVMAAAKAEPGRITHGSAGAGTLSHSLFLLLERRAGVEFLHVPYTGGGPVAQALLSGEIDLGVQASDELGGLAASGDIVPIALASAERSPAWPEVPTLRELGWDVQADNQKGWIGPAGLTDAMVTYHHDRFREGMKAPAWTRFMERIREVDGYASGPDFQRAMDTLLDDIRGALRRS</sequence>
<dbReference type="PANTHER" id="PTHR42928:SF5">
    <property type="entry name" value="BLR1237 PROTEIN"/>
    <property type="match status" value="1"/>
</dbReference>
<name>A0A2C7AEC2_9PROT</name>
<evidence type="ECO:0000256" key="2">
    <source>
        <dbReference type="SAM" id="MobiDB-lite"/>
    </source>
</evidence>
<dbReference type="InterPro" id="IPR042100">
    <property type="entry name" value="Bug_dom1"/>
</dbReference>
<dbReference type="PANTHER" id="PTHR42928">
    <property type="entry name" value="TRICARBOXYLATE-BINDING PROTEIN"/>
    <property type="match status" value="1"/>
</dbReference>
<dbReference type="Gene3D" id="3.40.190.150">
    <property type="entry name" value="Bordetella uptake gene, domain 1"/>
    <property type="match status" value="1"/>
</dbReference>
<reference evidence="3 4" key="1">
    <citation type="submission" date="2017-10" db="EMBL/GenBank/DDBJ databases">
        <authorList>
            <person name="Banno H."/>
            <person name="Chua N.-H."/>
        </authorList>
    </citation>
    <scope>NUCLEOTIDE SEQUENCE [LARGE SCALE GENOMIC DNA]</scope>
    <source>
        <strain evidence="3 4">YW11</strain>
    </source>
</reference>
<feature type="region of interest" description="Disordered" evidence="2">
    <location>
        <begin position="1"/>
        <end position="75"/>
    </location>
</feature>
<dbReference type="Gene3D" id="3.40.190.10">
    <property type="entry name" value="Periplasmic binding protein-like II"/>
    <property type="match status" value="1"/>
</dbReference>
<comment type="caution">
    <text evidence="3">The sequence shown here is derived from an EMBL/GenBank/DDBJ whole genome shotgun (WGS) entry which is preliminary data.</text>
</comment>
<dbReference type="AlphaFoldDB" id="A0A2C7AEC2"/>
<dbReference type="Pfam" id="PF03401">
    <property type="entry name" value="TctC"/>
    <property type="match status" value="1"/>
</dbReference>
<evidence type="ECO:0000256" key="1">
    <source>
        <dbReference type="ARBA" id="ARBA00006987"/>
    </source>
</evidence>
<comment type="similarity">
    <text evidence="1">Belongs to the UPF0065 (bug) family.</text>
</comment>
<protein>
    <recommendedName>
        <fullName evidence="5">Transporter</fullName>
    </recommendedName>
</protein>
<proteinExistence type="inferred from homology"/>
<gene>
    <name evidence="3" type="ORF">CR162_05230</name>
</gene>
<dbReference type="CDD" id="cd07012">
    <property type="entry name" value="PBP2_Bug_TTT"/>
    <property type="match status" value="1"/>
</dbReference>
<dbReference type="OrthoDB" id="7243230at2"/>
<organism evidence="3 4">
    <name type="scientific">Teichococcus rhizosphaerae</name>
    <dbReference type="NCBI Taxonomy" id="1335062"/>
    <lineage>
        <taxon>Bacteria</taxon>
        <taxon>Pseudomonadati</taxon>
        <taxon>Pseudomonadota</taxon>
        <taxon>Alphaproteobacteria</taxon>
        <taxon>Acetobacterales</taxon>
        <taxon>Roseomonadaceae</taxon>
        <taxon>Roseomonas</taxon>
    </lineage>
</organism>
<dbReference type="EMBL" id="PDNU01000005">
    <property type="protein sequence ID" value="PHK96003.1"/>
    <property type="molecule type" value="Genomic_DNA"/>
</dbReference>
<dbReference type="Proteomes" id="UP000223527">
    <property type="component" value="Unassembled WGS sequence"/>
</dbReference>
<accession>A0A2C7AEC2</accession>
<feature type="compositionally biased region" description="Pro residues" evidence="2">
    <location>
        <begin position="1"/>
        <end position="12"/>
    </location>
</feature>
<evidence type="ECO:0000313" key="4">
    <source>
        <dbReference type="Proteomes" id="UP000223527"/>
    </source>
</evidence>
<evidence type="ECO:0000313" key="3">
    <source>
        <dbReference type="EMBL" id="PHK96003.1"/>
    </source>
</evidence>
<dbReference type="InterPro" id="IPR005064">
    <property type="entry name" value="BUG"/>
</dbReference>
<keyword evidence="4" id="KW-1185">Reference proteome</keyword>
<evidence type="ECO:0008006" key="5">
    <source>
        <dbReference type="Google" id="ProtNLM"/>
    </source>
</evidence>